<dbReference type="PANTHER" id="PTHR11069:SF23">
    <property type="entry name" value="LYSOSOMAL ACID GLUCOSYLCERAMIDASE"/>
    <property type="match status" value="1"/>
</dbReference>
<evidence type="ECO:0000313" key="5">
    <source>
        <dbReference type="EMBL" id="OQR94199.1"/>
    </source>
</evidence>
<dbReference type="PANTHER" id="PTHR11069">
    <property type="entry name" value="GLUCOSYLCERAMIDASE"/>
    <property type="match status" value="1"/>
</dbReference>
<dbReference type="GO" id="GO:0004348">
    <property type="term" value="F:glucosylceramidase activity"/>
    <property type="evidence" value="ECO:0007669"/>
    <property type="project" value="InterPro"/>
</dbReference>
<dbReference type="GO" id="GO:0016020">
    <property type="term" value="C:membrane"/>
    <property type="evidence" value="ECO:0007669"/>
    <property type="project" value="GOC"/>
</dbReference>
<dbReference type="SUPFAM" id="SSF51445">
    <property type="entry name" value="(Trans)glycosidases"/>
    <property type="match status" value="1"/>
</dbReference>
<evidence type="ECO:0000256" key="1">
    <source>
        <dbReference type="ARBA" id="ARBA00005382"/>
    </source>
</evidence>
<comment type="similarity">
    <text evidence="1">Belongs to the glycosyl hydrolase 30 family.</text>
</comment>
<accession>A0A1V9Z890</accession>
<dbReference type="GO" id="GO:0006680">
    <property type="term" value="P:glucosylceramide catabolic process"/>
    <property type="evidence" value="ECO:0007669"/>
    <property type="project" value="TreeGrafter"/>
</dbReference>
<dbReference type="PRINTS" id="PR00843">
    <property type="entry name" value="GLHYDRLASE30"/>
</dbReference>
<evidence type="ECO:0000256" key="3">
    <source>
        <dbReference type="ARBA" id="ARBA00022801"/>
    </source>
</evidence>
<evidence type="ECO:0000259" key="4">
    <source>
        <dbReference type="Pfam" id="PF02055"/>
    </source>
</evidence>
<sequence length="502" mass="54966">MASPPPTEYGALHVYEPPASSQRTSYKLLLGLAATATVATAAVMSTTPSAAPAPEPTRPLHVVESVYGAAEQVRRVPHASFRTSVTPAHGSYIAVDTTQVFQEIQGFGGAFTEAAALHFHKLSPKVQAEILRLYFDAETGVGYTIGRVPMNSCDFSPASYSFAEVANDSRLENFDMNVTHDQATIIPFLHAAQAVQPALKLFLSPWSPPAWMKLPDAMGQRSMTSSVEPNGLDPAHRATWAHYFSKFISGYKAQGLPFWGLTPQNEPLFAAPWEACLCTAQAQADSIAGFLGPQLRTDHPEVKIMVYDFIRDAVTDYASVNYAHASEYVDGVATHWYTMGGRELDGVKYLQELNVTHHVDPTNCNCPNVATGTDAWFRGQRYAHDILGNLNNWAVGWVDWNLMLDHNGGPNHLANTCDAPLILTPDEKSFTIQPMYYFIKHFSRYVPPGSHRVGVEVHAKIEAPGAVNLYTDYPAGLYACDASGRQAWTRTADDKLQVTGTT</sequence>
<reference evidence="5 6" key="1">
    <citation type="journal article" date="2014" name="Genome Biol. Evol.">
        <title>The secreted proteins of Achlya hypogyna and Thraustotheca clavata identify the ancestral oomycete secretome and reveal gene acquisitions by horizontal gene transfer.</title>
        <authorList>
            <person name="Misner I."/>
            <person name="Blouin N."/>
            <person name="Leonard G."/>
            <person name="Richards T.A."/>
            <person name="Lane C.E."/>
        </authorList>
    </citation>
    <scope>NUCLEOTIDE SEQUENCE [LARGE SCALE GENOMIC DNA]</scope>
    <source>
        <strain evidence="5 6">ATCC 48635</strain>
    </source>
</reference>
<dbReference type="AlphaFoldDB" id="A0A1V9Z890"/>
<dbReference type="InterPro" id="IPR001139">
    <property type="entry name" value="Glyco_hydro_30"/>
</dbReference>
<comment type="caution">
    <text evidence="5">The sequence shown here is derived from an EMBL/GenBank/DDBJ whole genome shotgun (WGS) entry which is preliminary data.</text>
</comment>
<dbReference type="Pfam" id="PF02055">
    <property type="entry name" value="Glyco_hydro_30"/>
    <property type="match status" value="1"/>
</dbReference>
<organism evidence="5 6">
    <name type="scientific">Achlya hypogyna</name>
    <name type="common">Oomycete</name>
    <name type="synonym">Protoachlya hypogyna</name>
    <dbReference type="NCBI Taxonomy" id="1202772"/>
    <lineage>
        <taxon>Eukaryota</taxon>
        <taxon>Sar</taxon>
        <taxon>Stramenopiles</taxon>
        <taxon>Oomycota</taxon>
        <taxon>Saprolegniomycetes</taxon>
        <taxon>Saprolegniales</taxon>
        <taxon>Achlyaceae</taxon>
        <taxon>Achlya</taxon>
    </lineage>
</organism>
<name>A0A1V9Z890_ACHHY</name>
<dbReference type="InterPro" id="IPR017853">
    <property type="entry name" value="GH"/>
</dbReference>
<dbReference type="Gene3D" id="3.20.20.80">
    <property type="entry name" value="Glycosidases"/>
    <property type="match status" value="1"/>
</dbReference>
<evidence type="ECO:0000256" key="2">
    <source>
        <dbReference type="ARBA" id="ARBA00022729"/>
    </source>
</evidence>
<dbReference type="Proteomes" id="UP000243579">
    <property type="component" value="Unassembled WGS sequence"/>
</dbReference>
<dbReference type="STRING" id="1202772.A0A1V9Z890"/>
<gene>
    <name evidence="5" type="ORF">ACHHYP_01621</name>
</gene>
<dbReference type="OrthoDB" id="2160638at2759"/>
<keyword evidence="6" id="KW-1185">Reference proteome</keyword>
<keyword evidence="2" id="KW-0732">Signal</keyword>
<proteinExistence type="inferred from homology"/>
<protein>
    <submittedName>
        <fullName evidence="5">Glucosylceramidase</fullName>
    </submittedName>
</protein>
<evidence type="ECO:0000313" key="6">
    <source>
        <dbReference type="Proteomes" id="UP000243579"/>
    </source>
</evidence>
<feature type="domain" description="Glycosyl hydrolase family 30 TIM-barrel" evidence="4">
    <location>
        <begin position="104"/>
        <end position="446"/>
    </location>
</feature>
<dbReference type="EMBL" id="JNBR01000372">
    <property type="protein sequence ID" value="OQR94199.1"/>
    <property type="molecule type" value="Genomic_DNA"/>
</dbReference>
<keyword evidence="3" id="KW-0378">Hydrolase</keyword>
<dbReference type="InterPro" id="IPR033453">
    <property type="entry name" value="Glyco_hydro_30_TIM-barrel"/>
</dbReference>